<protein>
    <submittedName>
        <fullName evidence="4">Low molecular weight phosphatase family protein</fullName>
    </submittedName>
</protein>
<evidence type="ECO:0000256" key="1">
    <source>
        <dbReference type="ARBA" id="ARBA00011063"/>
    </source>
</evidence>
<dbReference type="InterPro" id="IPR023485">
    <property type="entry name" value="Ptyr_pPase"/>
</dbReference>
<organism evidence="4 5">
    <name type="scientific">Citricoccus zhacaiensis</name>
    <dbReference type="NCBI Taxonomy" id="489142"/>
    <lineage>
        <taxon>Bacteria</taxon>
        <taxon>Bacillati</taxon>
        <taxon>Actinomycetota</taxon>
        <taxon>Actinomycetes</taxon>
        <taxon>Micrococcales</taxon>
        <taxon>Micrococcaceae</taxon>
        <taxon>Citricoccus</taxon>
    </lineage>
</organism>
<evidence type="ECO:0000313" key="5">
    <source>
        <dbReference type="Proteomes" id="UP000642509"/>
    </source>
</evidence>
<proteinExistence type="inferred from homology"/>
<name>A0ABQ2LP55_9MICC</name>
<dbReference type="InterPro" id="IPR017867">
    <property type="entry name" value="Tyr_phospatase_low_mol_wt"/>
</dbReference>
<dbReference type="EMBL" id="BMLQ01000001">
    <property type="protein sequence ID" value="GGO41267.1"/>
    <property type="molecule type" value="Genomic_DNA"/>
</dbReference>
<dbReference type="InterPro" id="IPR036196">
    <property type="entry name" value="Ptyr_pPase_sf"/>
</dbReference>
<dbReference type="RefSeq" id="WP_188803810.1">
    <property type="nucleotide sequence ID" value="NZ_BAAAOU010000003.1"/>
</dbReference>
<reference evidence="5" key="1">
    <citation type="journal article" date="2019" name="Int. J. Syst. Evol. Microbiol.">
        <title>The Global Catalogue of Microorganisms (GCM) 10K type strain sequencing project: providing services to taxonomists for standard genome sequencing and annotation.</title>
        <authorList>
            <consortium name="The Broad Institute Genomics Platform"/>
            <consortium name="The Broad Institute Genome Sequencing Center for Infectious Disease"/>
            <person name="Wu L."/>
            <person name="Ma J."/>
        </authorList>
    </citation>
    <scope>NUCLEOTIDE SEQUENCE [LARGE SCALE GENOMIC DNA]</scope>
    <source>
        <strain evidence="5">CGMCC 1.7064</strain>
    </source>
</reference>
<dbReference type="SUPFAM" id="SSF52788">
    <property type="entry name" value="Phosphotyrosine protein phosphatases I"/>
    <property type="match status" value="1"/>
</dbReference>
<evidence type="ECO:0000313" key="4">
    <source>
        <dbReference type="EMBL" id="GGO41267.1"/>
    </source>
</evidence>
<dbReference type="SMART" id="SM00226">
    <property type="entry name" value="LMWPc"/>
    <property type="match status" value="1"/>
</dbReference>
<keyword evidence="5" id="KW-1185">Reference proteome</keyword>
<dbReference type="PRINTS" id="PR00719">
    <property type="entry name" value="LMWPTPASE"/>
</dbReference>
<dbReference type="Pfam" id="PF01451">
    <property type="entry name" value="LMWPc"/>
    <property type="match status" value="1"/>
</dbReference>
<accession>A0ABQ2LP55</accession>
<dbReference type="Proteomes" id="UP000642509">
    <property type="component" value="Unassembled WGS sequence"/>
</dbReference>
<keyword evidence="2" id="KW-0378">Hydrolase</keyword>
<comment type="caution">
    <text evidence="4">The sequence shown here is derived from an EMBL/GenBank/DDBJ whole genome shotgun (WGS) entry which is preliminary data.</text>
</comment>
<dbReference type="Gene3D" id="3.40.50.2300">
    <property type="match status" value="1"/>
</dbReference>
<evidence type="ECO:0000259" key="3">
    <source>
        <dbReference type="SMART" id="SM00226"/>
    </source>
</evidence>
<comment type="similarity">
    <text evidence="1">Belongs to the low molecular weight phosphotyrosine protein phosphatase family.</text>
</comment>
<evidence type="ECO:0000256" key="2">
    <source>
        <dbReference type="ARBA" id="ARBA00022801"/>
    </source>
</evidence>
<gene>
    <name evidence="4" type="ORF">GCM10010977_04930</name>
</gene>
<sequence>MTDQQATVLFVCTGNICRSAYGHHLLAQRLEQEAPGRFRVVSAGTQVNPHLTVPQQIHGLPGAAGLQTLGTHSPTALNPRTVQQADLILAATEDHIARVLRDTPGALNRTFTMTEFGAAAEALQNGTLPAWGGPSSSTGSFESLPERVRSLARHLARHRPVVRGSLDSIDLPDPYGREDAAYPAMAEVLEPAVGHMAQLLADLAR</sequence>
<feature type="domain" description="Phosphotyrosine protein phosphatase I" evidence="3">
    <location>
        <begin position="6"/>
        <end position="199"/>
    </location>
</feature>